<feature type="transmembrane region" description="Helical" evidence="7">
    <location>
        <begin position="253"/>
        <end position="272"/>
    </location>
</feature>
<dbReference type="EMBL" id="VFOU01000001">
    <property type="protein sequence ID" value="TQL74087.1"/>
    <property type="molecule type" value="Genomic_DNA"/>
</dbReference>
<dbReference type="InterPro" id="IPR051125">
    <property type="entry name" value="ABC-4/HrtB_transporter"/>
</dbReference>
<dbReference type="GO" id="GO:0005886">
    <property type="term" value="C:plasma membrane"/>
    <property type="evidence" value="ECO:0007669"/>
    <property type="project" value="UniProtKB-SubCell"/>
</dbReference>
<evidence type="ECO:0000256" key="3">
    <source>
        <dbReference type="ARBA" id="ARBA00022475"/>
    </source>
</evidence>
<keyword evidence="6 7" id="KW-0472">Membrane</keyword>
<feature type="domain" description="ABC3 transporter permease C-terminal" evidence="8">
    <location>
        <begin position="253"/>
        <end position="361"/>
    </location>
</feature>
<dbReference type="AlphaFoldDB" id="A0A543ANC6"/>
<keyword evidence="4 7" id="KW-0812">Transmembrane</keyword>
<dbReference type="Proteomes" id="UP000319746">
    <property type="component" value="Unassembled WGS sequence"/>
</dbReference>
<protein>
    <submittedName>
        <fullName evidence="9">Putative ABC transport system permease protein</fullName>
    </submittedName>
</protein>
<evidence type="ECO:0000256" key="5">
    <source>
        <dbReference type="ARBA" id="ARBA00022989"/>
    </source>
</evidence>
<dbReference type="InterPro" id="IPR003838">
    <property type="entry name" value="ABC3_permease_C"/>
</dbReference>
<evidence type="ECO:0000313" key="10">
    <source>
        <dbReference type="Proteomes" id="UP000319746"/>
    </source>
</evidence>
<dbReference type="PANTHER" id="PTHR43738:SF1">
    <property type="entry name" value="HEMIN TRANSPORT SYSTEM PERMEASE PROTEIN HRTB-RELATED"/>
    <property type="match status" value="1"/>
</dbReference>
<dbReference type="PANTHER" id="PTHR43738">
    <property type="entry name" value="ABC TRANSPORTER, MEMBRANE PROTEIN"/>
    <property type="match status" value="1"/>
</dbReference>
<comment type="caution">
    <text evidence="9">The sequence shown here is derived from an EMBL/GenBank/DDBJ whole genome shotgun (WGS) entry which is preliminary data.</text>
</comment>
<keyword evidence="2" id="KW-0813">Transport</keyword>
<name>A0A543ANC6_9MICC</name>
<dbReference type="Pfam" id="PF02687">
    <property type="entry name" value="FtsX"/>
    <property type="match status" value="1"/>
</dbReference>
<keyword evidence="3" id="KW-1003">Cell membrane</keyword>
<accession>A0A543ANC6</accession>
<evidence type="ECO:0000313" key="9">
    <source>
        <dbReference type="EMBL" id="TQL74087.1"/>
    </source>
</evidence>
<proteinExistence type="predicted"/>
<dbReference type="OrthoDB" id="5242186at2"/>
<evidence type="ECO:0000259" key="8">
    <source>
        <dbReference type="Pfam" id="PF02687"/>
    </source>
</evidence>
<evidence type="ECO:0000256" key="4">
    <source>
        <dbReference type="ARBA" id="ARBA00022692"/>
    </source>
</evidence>
<evidence type="ECO:0000256" key="6">
    <source>
        <dbReference type="ARBA" id="ARBA00023136"/>
    </source>
</evidence>
<evidence type="ECO:0000256" key="2">
    <source>
        <dbReference type="ARBA" id="ARBA00022448"/>
    </source>
</evidence>
<feature type="transmembrane region" description="Helical" evidence="7">
    <location>
        <begin position="15"/>
        <end position="35"/>
    </location>
</feature>
<keyword evidence="5 7" id="KW-1133">Transmembrane helix</keyword>
<sequence>MFVGLREIRAAKGRFTLMGAVVGMITLLLVMLTGLTGGLGAQNTAGLNALDPQRYVFGNALDDTAPEDPTFAESSVTATDQSAWAATTGVDEAIPVGMTQTLVTGESSGSVAVWGIPEGSGLVEHTASPALAGVTEPVDDGAVVPESIAEELALTVGDDVTIGPLELTVTGIVEDQWYSHSAIVWVTTDSWQAIAHAGDDVVGTVLAVFGQEDTAAWAATAETTATVSTGVSEAFQALPAYSSESGSLTMMQGFLYAISALVIVSFVTVWTIQRTRDLAVLRALGASGGYLMKDSLGQAAVILAIGVTAGAGLGGGLGALASAAVPVSLSVLTVIGPAVGIWVLGILGSALAVRRVANVDPLLALGGN</sequence>
<gene>
    <name evidence="9" type="ORF">FB556_0538</name>
</gene>
<comment type="subcellular location">
    <subcellularLocation>
        <location evidence="1">Cell membrane</location>
        <topology evidence="1">Multi-pass membrane protein</topology>
    </subcellularLocation>
</comment>
<keyword evidence="10" id="KW-1185">Reference proteome</keyword>
<evidence type="ECO:0000256" key="7">
    <source>
        <dbReference type="SAM" id="Phobius"/>
    </source>
</evidence>
<evidence type="ECO:0000256" key="1">
    <source>
        <dbReference type="ARBA" id="ARBA00004651"/>
    </source>
</evidence>
<dbReference type="RefSeq" id="WP_141864482.1">
    <property type="nucleotide sequence ID" value="NZ_BAABAN010000016.1"/>
</dbReference>
<feature type="transmembrane region" description="Helical" evidence="7">
    <location>
        <begin position="331"/>
        <end position="353"/>
    </location>
</feature>
<feature type="transmembrane region" description="Helical" evidence="7">
    <location>
        <begin position="300"/>
        <end position="325"/>
    </location>
</feature>
<organism evidence="9 10">
    <name type="scientific">Enteractinococcus coprophilus</name>
    <dbReference type="NCBI Taxonomy" id="1027633"/>
    <lineage>
        <taxon>Bacteria</taxon>
        <taxon>Bacillati</taxon>
        <taxon>Actinomycetota</taxon>
        <taxon>Actinomycetes</taxon>
        <taxon>Micrococcales</taxon>
        <taxon>Micrococcaceae</taxon>
    </lineage>
</organism>
<reference evidence="9 10" key="1">
    <citation type="submission" date="2019-06" db="EMBL/GenBank/DDBJ databases">
        <title>Sequencing the genomes of 1000 actinobacteria strains.</title>
        <authorList>
            <person name="Klenk H.-P."/>
        </authorList>
    </citation>
    <scope>NUCLEOTIDE SEQUENCE [LARGE SCALE GENOMIC DNA]</scope>
    <source>
        <strain evidence="9 10">DSM 24083</strain>
    </source>
</reference>